<keyword evidence="4" id="KW-1003">Cell membrane</keyword>
<keyword evidence="5" id="KW-0597">Phosphoprotein</keyword>
<feature type="domain" description="Histidine kinase" evidence="12">
    <location>
        <begin position="234"/>
        <end position="456"/>
    </location>
</feature>
<keyword evidence="11" id="KW-0812">Transmembrane</keyword>
<dbReference type="GO" id="GO:0000155">
    <property type="term" value="F:phosphorelay sensor kinase activity"/>
    <property type="evidence" value="ECO:0007669"/>
    <property type="project" value="InterPro"/>
</dbReference>
<evidence type="ECO:0000256" key="5">
    <source>
        <dbReference type="ARBA" id="ARBA00022553"/>
    </source>
</evidence>
<gene>
    <name evidence="13" type="ordered locus">Msip34_0535</name>
</gene>
<feature type="coiled-coil region" evidence="10">
    <location>
        <begin position="198"/>
        <end position="225"/>
    </location>
</feature>
<dbReference type="eggNOG" id="COG4191">
    <property type="taxonomic scope" value="Bacteria"/>
</dbReference>
<keyword evidence="7" id="KW-0547">Nucleotide-binding</keyword>
<evidence type="ECO:0000313" key="14">
    <source>
        <dbReference type="Proteomes" id="UP000002743"/>
    </source>
</evidence>
<evidence type="ECO:0000256" key="11">
    <source>
        <dbReference type="SAM" id="Phobius"/>
    </source>
</evidence>
<dbReference type="RefSeq" id="WP_015829425.1">
    <property type="nucleotide sequence ID" value="NC_012969.1"/>
</dbReference>
<dbReference type="KEGG" id="mei:Msip34_0535"/>
<dbReference type="OrthoDB" id="9785252at2"/>
<dbReference type="SMART" id="SM00388">
    <property type="entry name" value="HisKA"/>
    <property type="match status" value="1"/>
</dbReference>
<reference evidence="14" key="1">
    <citation type="submission" date="2009-07" db="EMBL/GenBank/DDBJ databases">
        <title>Complete sequence of chromosome of Methylovorus sp. SIP3-4.</title>
        <authorList>
            <person name="Lucas S."/>
            <person name="Copeland A."/>
            <person name="Lapidus A."/>
            <person name="Glavina del Rio T."/>
            <person name="Tice H."/>
            <person name="Bruce D."/>
            <person name="Goodwin L."/>
            <person name="Pitluck S."/>
            <person name="Clum A."/>
            <person name="Larimer F."/>
            <person name="Land M."/>
            <person name="Hauser L."/>
            <person name="Kyrpides N."/>
            <person name="Mikhailova N."/>
            <person name="Kayluzhnaya M."/>
            <person name="Chistoserdova L."/>
        </authorList>
    </citation>
    <scope>NUCLEOTIDE SEQUENCE [LARGE SCALE GENOMIC DNA]</scope>
    <source>
        <strain evidence="14">SIP3-4</strain>
    </source>
</reference>
<dbReference type="EC" id="2.7.13.3" evidence="3"/>
<evidence type="ECO:0000256" key="2">
    <source>
        <dbReference type="ARBA" id="ARBA00004651"/>
    </source>
</evidence>
<evidence type="ECO:0000256" key="10">
    <source>
        <dbReference type="SAM" id="Coils"/>
    </source>
</evidence>
<evidence type="ECO:0000256" key="3">
    <source>
        <dbReference type="ARBA" id="ARBA00012438"/>
    </source>
</evidence>
<keyword evidence="11" id="KW-0472">Membrane</keyword>
<organism evidence="13 14">
    <name type="scientific">Methylovorus glucosotrophus (strain SIP3-4)</name>
    <dbReference type="NCBI Taxonomy" id="582744"/>
    <lineage>
        <taxon>Bacteria</taxon>
        <taxon>Pseudomonadati</taxon>
        <taxon>Pseudomonadota</taxon>
        <taxon>Betaproteobacteria</taxon>
        <taxon>Nitrosomonadales</taxon>
        <taxon>Methylophilaceae</taxon>
        <taxon>Methylovorus</taxon>
    </lineage>
</organism>
<name>C6X9G3_METGS</name>
<feature type="transmembrane region" description="Helical" evidence="11">
    <location>
        <begin position="176"/>
        <end position="198"/>
    </location>
</feature>
<dbReference type="InterPro" id="IPR003594">
    <property type="entry name" value="HATPase_dom"/>
</dbReference>
<evidence type="ECO:0000256" key="7">
    <source>
        <dbReference type="ARBA" id="ARBA00022741"/>
    </source>
</evidence>
<dbReference type="InterPro" id="IPR050980">
    <property type="entry name" value="2C_sensor_his_kinase"/>
</dbReference>
<dbReference type="CDD" id="cd00082">
    <property type="entry name" value="HisKA"/>
    <property type="match status" value="1"/>
</dbReference>
<feature type="transmembrane region" description="Helical" evidence="11">
    <location>
        <begin position="123"/>
        <end position="141"/>
    </location>
</feature>
<keyword evidence="11" id="KW-1133">Transmembrane helix</keyword>
<dbReference type="PROSITE" id="PS50109">
    <property type="entry name" value="HIS_KIN"/>
    <property type="match status" value="1"/>
</dbReference>
<evidence type="ECO:0000256" key="1">
    <source>
        <dbReference type="ARBA" id="ARBA00000085"/>
    </source>
</evidence>
<dbReference type="InterPro" id="IPR003661">
    <property type="entry name" value="HisK_dim/P_dom"/>
</dbReference>
<dbReference type="PANTHER" id="PTHR44936:SF10">
    <property type="entry name" value="SENSOR PROTEIN RSTB"/>
    <property type="match status" value="1"/>
</dbReference>
<dbReference type="HOGENOM" id="CLU_046130_1_1_4"/>
<evidence type="ECO:0000256" key="6">
    <source>
        <dbReference type="ARBA" id="ARBA00022679"/>
    </source>
</evidence>
<keyword evidence="6" id="KW-0808">Transferase</keyword>
<dbReference type="SUPFAM" id="SSF47384">
    <property type="entry name" value="Homodimeric domain of signal transducing histidine kinase"/>
    <property type="match status" value="1"/>
</dbReference>
<dbReference type="Proteomes" id="UP000002743">
    <property type="component" value="Chromosome"/>
</dbReference>
<sequence length="460" mass="50305" precursor="true">MFASTSSSLATRTNLRRLLRLRLVMTVVLGAAAAIAMLYYDVALPMHTVVGAMLLMLMLNGMTWWRLRHPMPVSDIELLMQLLLDMGVLSVLFYKAGGYTNPFVWMYLLPLIVAAVALPSRFVWLVASLAIACYSGLMFWYQPLPSTMPTMMPGMSMSQMDMDMHMMHMHASQSGFSVHLVGMWAGFVVSASVIAIFVERMARSLREYDRLMAEAREQALESERMLALGALAAGAAHELGTPLATMAVVTEELRQTHTDNAELTESLDLLRKEINRCKGILSSLSGSAGELRAEAGLSRPLDAFLQETFSRWQDMRPAIPLALDQQGSSPAPQIVADRALSQAICNLLDNAGDASPDGISVHVRWRIDWLELQIVDNGPGLNSVAQARLGEPGFTTKASVHLESSMHTSADRESVGGLGLGVFLAKSVIERLGGSLQFSNREQGGTLTSVSLPLRRLSHE</sequence>
<dbReference type="Pfam" id="PF02518">
    <property type="entry name" value="HATPase_c"/>
    <property type="match status" value="1"/>
</dbReference>
<feature type="transmembrane region" description="Helical" evidence="11">
    <location>
        <begin position="46"/>
        <end position="66"/>
    </location>
</feature>
<dbReference type="Gene3D" id="1.10.287.130">
    <property type="match status" value="1"/>
</dbReference>
<dbReference type="GO" id="GO:0005886">
    <property type="term" value="C:plasma membrane"/>
    <property type="evidence" value="ECO:0007669"/>
    <property type="project" value="UniProtKB-SubCell"/>
</dbReference>
<reference evidence="13 14" key="2">
    <citation type="journal article" date="2011" name="J. Bacteriol.">
        <title>Genomes of three methylotrophs from a single niche uncover genetic and metabolic divergence of Methylophilaceae.</title>
        <authorList>
            <person name="Lapidus A."/>
            <person name="Clum A."/>
            <person name="Labutti K."/>
            <person name="Kaluzhnaya M.G."/>
            <person name="Lim S."/>
            <person name="Beck D.A."/>
            <person name="Glavina Del Rio T."/>
            <person name="Nolan M."/>
            <person name="Mavromatis K."/>
            <person name="Huntemann M."/>
            <person name="Lucas S."/>
            <person name="Lidstrom M.E."/>
            <person name="Ivanova N."/>
            <person name="Chistoserdova L."/>
        </authorList>
    </citation>
    <scope>NUCLEOTIDE SEQUENCE [LARGE SCALE GENOMIC DNA]</scope>
    <source>
        <strain evidence="13 14">SIP3-4</strain>
    </source>
</reference>
<comment type="catalytic activity">
    <reaction evidence="1">
        <text>ATP + protein L-histidine = ADP + protein N-phospho-L-histidine.</text>
        <dbReference type="EC" id="2.7.13.3"/>
    </reaction>
</comment>
<evidence type="ECO:0000313" key="13">
    <source>
        <dbReference type="EMBL" id="ACT49783.1"/>
    </source>
</evidence>
<dbReference type="SMART" id="SM00387">
    <property type="entry name" value="HATPase_c"/>
    <property type="match status" value="1"/>
</dbReference>
<protein>
    <recommendedName>
        <fullName evidence="3">histidine kinase</fullName>
        <ecNumber evidence="3">2.7.13.3</ecNumber>
    </recommendedName>
</protein>
<dbReference type="InterPro" id="IPR005467">
    <property type="entry name" value="His_kinase_dom"/>
</dbReference>
<dbReference type="InterPro" id="IPR036890">
    <property type="entry name" value="HATPase_C_sf"/>
</dbReference>
<proteinExistence type="predicted"/>
<keyword evidence="14" id="KW-1185">Reference proteome</keyword>
<feature type="transmembrane region" description="Helical" evidence="11">
    <location>
        <begin position="102"/>
        <end position="118"/>
    </location>
</feature>
<keyword evidence="8 13" id="KW-0418">Kinase</keyword>
<evidence type="ECO:0000256" key="8">
    <source>
        <dbReference type="ARBA" id="ARBA00022777"/>
    </source>
</evidence>
<accession>C6X9G3</accession>
<dbReference type="InterPro" id="IPR036097">
    <property type="entry name" value="HisK_dim/P_sf"/>
</dbReference>
<dbReference type="STRING" id="582744.Msip34_0535"/>
<dbReference type="GO" id="GO:0005524">
    <property type="term" value="F:ATP binding"/>
    <property type="evidence" value="ECO:0007669"/>
    <property type="project" value="UniProtKB-KW"/>
</dbReference>
<comment type="subcellular location">
    <subcellularLocation>
        <location evidence="2">Cell membrane</location>
        <topology evidence="2">Multi-pass membrane protein</topology>
    </subcellularLocation>
</comment>
<feature type="transmembrane region" description="Helical" evidence="11">
    <location>
        <begin position="78"/>
        <end position="96"/>
    </location>
</feature>
<dbReference type="SUPFAM" id="SSF55874">
    <property type="entry name" value="ATPase domain of HSP90 chaperone/DNA topoisomerase II/histidine kinase"/>
    <property type="match status" value="1"/>
</dbReference>
<dbReference type="Gene3D" id="3.30.565.10">
    <property type="entry name" value="Histidine kinase-like ATPase, C-terminal domain"/>
    <property type="match status" value="1"/>
</dbReference>
<dbReference type="PANTHER" id="PTHR44936">
    <property type="entry name" value="SENSOR PROTEIN CREC"/>
    <property type="match status" value="1"/>
</dbReference>
<dbReference type="Pfam" id="PF00512">
    <property type="entry name" value="HisKA"/>
    <property type="match status" value="1"/>
</dbReference>
<dbReference type="EMBL" id="CP001674">
    <property type="protein sequence ID" value="ACT49783.1"/>
    <property type="molecule type" value="Genomic_DNA"/>
</dbReference>
<keyword evidence="9" id="KW-0067">ATP-binding</keyword>
<evidence type="ECO:0000256" key="4">
    <source>
        <dbReference type="ARBA" id="ARBA00022475"/>
    </source>
</evidence>
<dbReference type="InterPro" id="IPR004358">
    <property type="entry name" value="Sig_transdc_His_kin-like_C"/>
</dbReference>
<keyword evidence="10" id="KW-0175">Coiled coil</keyword>
<evidence type="ECO:0000259" key="12">
    <source>
        <dbReference type="PROSITE" id="PS50109"/>
    </source>
</evidence>
<feature type="transmembrane region" description="Helical" evidence="11">
    <location>
        <begin position="21"/>
        <end position="40"/>
    </location>
</feature>
<dbReference type="AlphaFoldDB" id="C6X9G3"/>
<dbReference type="PRINTS" id="PR00344">
    <property type="entry name" value="BCTRLSENSOR"/>
</dbReference>
<evidence type="ECO:0000256" key="9">
    <source>
        <dbReference type="ARBA" id="ARBA00022840"/>
    </source>
</evidence>